<dbReference type="OrthoDB" id="2998188at2759"/>
<proteinExistence type="predicted"/>
<dbReference type="AlphaFoldDB" id="A0A8H7CVF0"/>
<accession>A0A8H7CVF0</accession>
<dbReference type="Proteomes" id="UP000623467">
    <property type="component" value="Unassembled WGS sequence"/>
</dbReference>
<evidence type="ECO:0000313" key="1">
    <source>
        <dbReference type="EMBL" id="KAF7349662.1"/>
    </source>
</evidence>
<sequence>MPASATFCDLPLSTSFSSDLEQSLLSLDWVLSSGIKTSGSVASGVLSLPCEGTTCVLNINLAIKDSLPFDLVLGRDWHLLCRDSLPDARFLLSSGMIDFALKAVHVAHSPNPSPMEIDDFNADVSHGKWYIPWSWVMAYLLASPRSWLCPNGALEFYL</sequence>
<protein>
    <submittedName>
        <fullName evidence="1">Uncharacterized protein</fullName>
    </submittedName>
</protein>
<name>A0A8H7CVF0_9AGAR</name>
<gene>
    <name evidence="1" type="ORF">MSAN_01692700</name>
</gene>
<reference evidence="1" key="1">
    <citation type="submission" date="2020-05" db="EMBL/GenBank/DDBJ databases">
        <title>Mycena genomes resolve the evolution of fungal bioluminescence.</title>
        <authorList>
            <person name="Tsai I.J."/>
        </authorList>
    </citation>
    <scope>NUCLEOTIDE SEQUENCE</scope>
    <source>
        <strain evidence="1">160909Yilan</strain>
    </source>
</reference>
<organism evidence="1 2">
    <name type="scientific">Mycena sanguinolenta</name>
    <dbReference type="NCBI Taxonomy" id="230812"/>
    <lineage>
        <taxon>Eukaryota</taxon>
        <taxon>Fungi</taxon>
        <taxon>Dikarya</taxon>
        <taxon>Basidiomycota</taxon>
        <taxon>Agaricomycotina</taxon>
        <taxon>Agaricomycetes</taxon>
        <taxon>Agaricomycetidae</taxon>
        <taxon>Agaricales</taxon>
        <taxon>Marasmiineae</taxon>
        <taxon>Mycenaceae</taxon>
        <taxon>Mycena</taxon>
    </lineage>
</organism>
<evidence type="ECO:0000313" key="2">
    <source>
        <dbReference type="Proteomes" id="UP000623467"/>
    </source>
</evidence>
<comment type="caution">
    <text evidence="1">The sequence shown here is derived from an EMBL/GenBank/DDBJ whole genome shotgun (WGS) entry which is preliminary data.</text>
</comment>
<keyword evidence="2" id="KW-1185">Reference proteome</keyword>
<dbReference type="EMBL" id="JACAZH010000015">
    <property type="protein sequence ID" value="KAF7349662.1"/>
    <property type="molecule type" value="Genomic_DNA"/>
</dbReference>